<dbReference type="RefSeq" id="WP_007010333.1">
    <property type="nucleotide sequence ID" value="NZ_AJXZ01000057.1"/>
</dbReference>
<evidence type="ECO:0000313" key="1">
    <source>
        <dbReference type="EMBL" id="EIM72211.1"/>
    </source>
</evidence>
<comment type="caution">
    <text evidence="1">The sequence shown here is derived from an EMBL/GenBank/DDBJ whole genome shotgun (WGS) entry which is preliminary data.</text>
</comment>
<dbReference type="PATRIC" id="fig|1189611.3.peg.4133"/>
<organism evidence="1 2">
    <name type="scientific">Nitratireductor aquibiodomus RA22</name>
    <dbReference type="NCBI Taxonomy" id="1189611"/>
    <lineage>
        <taxon>Bacteria</taxon>
        <taxon>Pseudomonadati</taxon>
        <taxon>Pseudomonadota</taxon>
        <taxon>Alphaproteobacteria</taxon>
        <taxon>Hyphomicrobiales</taxon>
        <taxon>Phyllobacteriaceae</taxon>
        <taxon>Nitratireductor</taxon>
    </lineage>
</organism>
<accession>I5BRK9</accession>
<protein>
    <submittedName>
        <fullName evidence="1">DGQHR domain-containing protein</fullName>
    </submittedName>
</protein>
<name>I5BRK9_9HYPH</name>
<dbReference type="NCBIfam" id="TIGR03187">
    <property type="entry name" value="DGQHR"/>
    <property type="match status" value="1"/>
</dbReference>
<sequence>MTSASEAALVLPALRGVMGDWVYYSCLMDLGNLAKRVRYAEEVHKNESLSKMIQRRLNSGRSTQIAEYLRSQPERFFNSLVVATYKGEPNWFALSNIRSHANNKELQDLDEVTLGSVGFLTLSGDEELFALDGQHRLAGIKKVIKDGIDQEVSDEVSVILVAHKDTQRGLERTRRLFTTLNKTARPVSKGDIIALDEDDVMALSVRRLIEDTDLFSGKRVAFVASNNMPSANTTSLTTIGNLYDILMILFSSAKTDLKKSRADLQRVRPKDEELKQYFELAETFFVAMRDNFPELKAFFSAKDTTAPVKKFRGSHGGSALYRPIGLEVFARIIASLTTELSVKDAVARAAKLPTKLSEAPYLGLMWDARNQTISNSHKVTLRETLLYMLGKSKYSEATLLERYKKETGDDKVSLPKKIK</sequence>
<dbReference type="OrthoDB" id="3524978at2"/>
<evidence type="ECO:0000313" key="2">
    <source>
        <dbReference type="Proteomes" id="UP000004622"/>
    </source>
</evidence>
<dbReference type="InterPro" id="IPR017642">
    <property type="entry name" value="DNA_S_mod_DndB"/>
</dbReference>
<reference evidence="1 2" key="1">
    <citation type="journal article" date="2012" name="J. Bacteriol.">
        <title>Genome Sequence of Nitratireductor aquibiodomus Strain RA22.</title>
        <authorList>
            <person name="Singh A."/>
            <person name="Jangir P.K."/>
            <person name="Kumari C."/>
            <person name="Sharma R."/>
        </authorList>
    </citation>
    <scope>NUCLEOTIDE SEQUENCE [LARGE SCALE GENOMIC DNA]</scope>
    <source>
        <strain evidence="1 2">RA22</strain>
    </source>
</reference>
<proteinExistence type="predicted"/>
<dbReference type="CDD" id="cd16414">
    <property type="entry name" value="dndB_like"/>
    <property type="match status" value="1"/>
</dbReference>
<dbReference type="EMBL" id="AJXZ01000057">
    <property type="protein sequence ID" value="EIM72211.1"/>
    <property type="molecule type" value="Genomic_DNA"/>
</dbReference>
<dbReference type="AlphaFoldDB" id="I5BRK9"/>
<dbReference type="Proteomes" id="UP000004622">
    <property type="component" value="Unassembled WGS sequence"/>
</dbReference>
<dbReference type="Pfam" id="PF14072">
    <property type="entry name" value="DndB"/>
    <property type="match status" value="1"/>
</dbReference>
<gene>
    <name evidence="1" type="ORF">A33O_20565</name>
</gene>
<dbReference type="InterPro" id="IPR017601">
    <property type="entry name" value="DGQHR-contain_dom"/>
</dbReference>